<keyword evidence="10" id="KW-1185">Reference proteome</keyword>
<dbReference type="GO" id="GO:0016491">
    <property type="term" value="F:oxidoreductase activity"/>
    <property type="evidence" value="ECO:0007669"/>
    <property type="project" value="InterPro"/>
</dbReference>
<dbReference type="PROSITE" id="PS51918">
    <property type="entry name" value="RADICAL_SAM"/>
    <property type="match status" value="1"/>
</dbReference>
<dbReference type="InterPro" id="IPR023867">
    <property type="entry name" value="Sulphatase_maturase_rSAM"/>
</dbReference>
<dbReference type="SFLD" id="SFLDG01386">
    <property type="entry name" value="main_SPASM_domain-containing"/>
    <property type="match status" value="1"/>
</dbReference>
<proteinExistence type="inferred from homology"/>
<keyword evidence="6" id="KW-0411">Iron-sulfur</keyword>
<dbReference type="GO" id="GO:0051539">
    <property type="term" value="F:4 iron, 4 sulfur cluster binding"/>
    <property type="evidence" value="ECO:0007669"/>
    <property type="project" value="UniProtKB-KW"/>
</dbReference>
<evidence type="ECO:0000313" key="10">
    <source>
        <dbReference type="Proteomes" id="UP000199026"/>
    </source>
</evidence>
<dbReference type="InterPro" id="IPR058240">
    <property type="entry name" value="rSAM_sf"/>
</dbReference>
<evidence type="ECO:0000313" key="9">
    <source>
        <dbReference type="EMBL" id="SDY21533.1"/>
    </source>
</evidence>
<keyword evidence="5" id="KW-0408">Iron</keyword>
<dbReference type="InterPro" id="IPR034491">
    <property type="entry name" value="Anaerob_Ser_sulfatase-maturase"/>
</dbReference>
<dbReference type="OrthoDB" id="9782387at2"/>
<dbReference type="CDD" id="cd01335">
    <property type="entry name" value="Radical_SAM"/>
    <property type="match status" value="1"/>
</dbReference>
<dbReference type="InterPro" id="IPR047207">
    <property type="entry name" value="SPASM_anSME"/>
</dbReference>
<dbReference type="Gene3D" id="3.20.20.70">
    <property type="entry name" value="Aldolase class I"/>
    <property type="match status" value="1"/>
</dbReference>
<organism evidence="9 10">
    <name type="scientific">Lentibacter algarum</name>
    <dbReference type="NCBI Taxonomy" id="576131"/>
    <lineage>
        <taxon>Bacteria</taxon>
        <taxon>Pseudomonadati</taxon>
        <taxon>Pseudomonadota</taxon>
        <taxon>Alphaproteobacteria</taxon>
        <taxon>Rhodobacterales</taxon>
        <taxon>Roseobacteraceae</taxon>
        <taxon>Lentibacter</taxon>
    </lineage>
</organism>
<dbReference type="SFLD" id="SFLDF00285">
    <property type="entry name" value="anaerobic_Ser-type_sulfatase-m"/>
    <property type="match status" value="1"/>
</dbReference>
<dbReference type="Pfam" id="PF04055">
    <property type="entry name" value="Radical_SAM"/>
    <property type="match status" value="1"/>
</dbReference>
<gene>
    <name evidence="9" type="ORF">SAMN05444486_101796</name>
</gene>
<dbReference type="SUPFAM" id="SSF102114">
    <property type="entry name" value="Radical SAM enzymes"/>
    <property type="match status" value="1"/>
</dbReference>
<name>A0A1H3I1F6_9RHOB</name>
<dbReference type="InterPro" id="IPR007197">
    <property type="entry name" value="rSAM"/>
</dbReference>
<evidence type="ECO:0000256" key="4">
    <source>
        <dbReference type="ARBA" id="ARBA00022723"/>
    </source>
</evidence>
<accession>A0A1H3I1F6</accession>
<dbReference type="InterPro" id="IPR013785">
    <property type="entry name" value="Aldolase_TIM"/>
</dbReference>
<feature type="domain" description="Radical SAM core" evidence="8">
    <location>
        <begin position="1"/>
        <end position="246"/>
    </location>
</feature>
<dbReference type="Pfam" id="PF13186">
    <property type="entry name" value="SPASM"/>
    <property type="match status" value="1"/>
</dbReference>
<dbReference type="EMBL" id="FNPR01000001">
    <property type="protein sequence ID" value="SDY21533.1"/>
    <property type="molecule type" value="Genomic_DNA"/>
</dbReference>
<dbReference type="GO" id="GO:0046872">
    <property type="term" value="F:metal ion binding"/>
    <property type="evidence" value="ECO:0007669"/>
    <property type="project" value="UniProtKB-KW"/>
</dbReference>
<dbReference type="CDD" id="cd21120">
    <property type="entry name" value="SPASM_anSME"/>
    <property type="match status" value="1"/>
</dbReference>
<evidence type="ECO:0000259" key="8">
    <source>
        <dbReference type="PROSITE" id="PS51918"/>
    </source>
</evidence>
<sequence length="399" mass="44625">MQPLPFNIMTKPIGPRCNIDCKYCYYLEKEKLYPDEKKFRMSDDVLERYISQTIASGLESGMGEVHFAWQGGEPTMLGVEYFRKIVTLQRKHLPAGVPVSNALQTNGILLDEAWGVFLAENDFLVGLSVDGPKAVHDRYRVDRAGRPTFDAVMRGLEVLQRHEVRHNALTTVHRANGGKGRDVYRFLTGKGFDHIQFIPIAERSAGESLAGAPQQDMAPQNKVTEWSVAARAYGKFLCDVFDLWFKDDVGRVSVQFFDVQLGLWMGQPSALCVFAKTCGNSLALEHDGSLYACDHYVYPDYKLGEIGETPLREMLWSDRQAAFGQDKEASLTAQCRACEFRFACNGGCPKHRFGTSKSGEAGHNYFCESYTAFFRHAGPRLQKMAWQVSNGIPATGGKA</sequence>
<dbReference type="PANTHER" id="PTHR43273:SF3">
    <property type="entry name" value="ANAEROBIC SULFATASE-MATURATING ENZYME HOMOLOG ASLB-RELATED"/>
    <property type="match status" value="1"/>
</dbReference>
<dbReference type="SFLD" id="SFLDG01067">
    <property type="entry name" value="SPASM/twitch_domain_containing"/>
    <property type="match status" value="1"/>
</dbReference>
<keyword evidence="2" id="KW-0004">4Fe-4S</keyword>
<dbReference type="NCBIfam" id="TIGR03942">
    <property type="entry name" value="sulfatase_rSAM"/>
    <property type="match status" value="1"/>
</dbReference>
<dbReference type="SFLD" id="SFLDG01072">
    <property type="entry name" value="dehydrogenase_like"/>
    <property type="match status" value="1"/>
</dbReference>
<keyword evidence="3" id="KW-0949">S-adenosyl-L-methionine</keyword>
<comment type="cofactor">
    <cofactor evidence="1">
        <name>[4Fe-4S] cluster</name>
        <dbReference type="ChEBI" id="CHEBI:49883"/>
    </cofactor>
</comment>
<dbReference type="Proteomes" id="UP000199026">
    <property type="component" value="Unassembled WGS sequence"/>
</dbReference>
<comment type="similarity">
    <text evidence="7">Belongs to the radical SAM superfamily. Anaerobic sulfatase-maturating enzyme family.</text>
</comment>
<dbReference type="AlphaFoldDB" id="A0A1H3I1F6"/>
<dbReference type="InterPro" id="IPR023885">
    <property type="entry name" value="4Fe4S-binding_SPASM_dom"/>
</dbReference>
<reference evidence="9 10" key="1">
    <citation type="submission" date="2016-10" db="EMBL/GenBank/DDBJ databases">
        <authorList>
            <person name="de Groot N.N."/>
        </authorList>
    </citation>
    <scope>NUCLEOTIDE SEQUENCE [LARGE SCALE GENOMIC DNA]</scope>
    <source>
        <strain evidence="9 10">DSM 24677</strain>
    </source>
</reference>
<evidence type="ECO:0000256" key="5">
    <source>
        <dbReference type="ARBA" id="ARBA00023004"/>
    </source>
</evidence>
<dbReference type="SFLD" id="SFLDS00029">
    <property type="entry name" value="Radical_SAM"/>
    <property type="match status" value="1"/>
</dbReference>
<evidence type="ECO:0000256" key="1">
    <source>
        <dbReference type="ARBA" id="ARBA00001966"/>
    </source>
</evidence>
<dbReference type="STRING" id="576131.SAMN05444486_101796"/>
<dbReference type="RefSeq" id="WP_089888006.1">
    <property type="nucleotide sequence ID" value="NZ_CALLJM010000013.1"/>
</dbReference>
<dbReference type="PANTHER" id="PTHR43273">
    <property type="entry name" value="ANAEROBIC SULFATASE-MATURATING ENZYME HOMOLOG ASLB-RELATED"/>
    <property type="match status" value="1"/>
</dbReference>
<keyword evidence="4" id="KW-0479">Metal-binding</keyword>
<evidence type="ECO:0000256" key="2">
    <source>
        <dbReference type="ARBA" id="ARBA00022485"/>
    </source>
</evidence>
<evidence type="ECO:0000256" key="3">
    <source>
        <dbReference type="ARBA" id="ARBA00022691"/>
    </source>
</evidence>
<protein>
    <recommendedName>
        <fullName evidence="8">Radical SAM core domain-containing protein</fullName>
    </recommendedName>
</protein>
<dbReference type="SFLD" id="SFLDG01384">
    <property type="entry name" value="thioether_bond_formation_requi"/>
    <property type="match status" value="1"/>
</dbReference>
<dbReference type="NCBIfam" id="TIGR04085">
    <property type="entry name" value="rSAM_more_4Fe4S"/>
    <property type="match status" value="1"/>
</dbReference>
<evidence type="ECO:0000256" key="7">
    <source>
        <dbReference type="ARBA" id="ARBA00023601"/>
    </source>
</evidence>
<evidence type="ECO:0000256" key="6">
    <source>
        <dbReference type="ARBA" id="ARBA00023014"/>
    </source>
</evidence>